<dbReference type="RefSeq" id="WP_106146511.1">
    <property type="nucleotide sequence ID" value="NZ_PVYX01000002.1"/>
</dbReference>
<protein>
    <submittedName>
        <fullName evidence="1">Uncharacterized protein</fullName>
    </submittedName>
</protein>
<name>A0A2T0MBU9_9FLAO</name>
<comment type="caution">
    <text evidence="1">The sequence shown here is derived from an EMBL/GenBank/DDBJ whole genome shotgun (WGS) entry which is preliminary data.</text>
</comment>
<organism evidence="1 2">
    <name type="scientific">Flagellimonas meridianipacifica</name>
    <dbReference type="NCBI Taxonomy" id="1080225"/>
    <lineage>
        <taxon>Bacteria</taxon>
        <taxon>Pseudomonadati</taxon>
        <taxon>Bacteroidota</taxon>
        <taxon>Flavobacteriia</taxon>
        <taxon>Flavobacteriales</taxon>
        <taxon>Flavobacteriaceae</taxon>
        <taxon>Flagellimonas</taxon>
    </lineage>
</organism>
<evidence type="ECO:0000313" key="2">
    <source>
        <dbReference type="Proteomes" id="UP000237640"/>
    </source>
</evidence>
<evidence type="ECO:0000313" key="1">
    <source>
        <dbReference type="EMBL" id="PRX54979.1"/>
    </source>
</evidence>
<gene>
    <name evidence="1" type="ORF">CLV81_3385</name>
</gene>
<keyword evidence="2" id="KW-1185">Reference proteome</keyword>
<dbReference type="Proteomes" id="UP000237640">
    <property type="component" value="Unassembled WGS sequence"/>
</dbReference>
<dbReference type="OrthoDB" id="1492970at2"/>
<dbReference type="EMBL" id="PVYX01000002">
    <property type="protein sequence ID" value="PRX54979.1"/>
    <property type="molecule type" value="Genomic_DNA"/>
</dbReference>
<sequence>MQISGKLTFFSETGTEGGYWAFQDHDYIKLEAPDFGIREKREVWDSNDLTRRGFTLNSEFWDGSNWIVLPDPIYLDKDYKISSLNLGEVKGDRLADKRLMEKHQFTIEYSEQRFDRIYGEGKWRRVREGTIEIDDGSIRFAGLYPSTSPKRPYNVPKGGLTRVTIQWEDGKIEHERKSDTLLLERWDYKGQ</sequence>
<dbReference type="AlphaFoldDB" id="A0A2T0MBU9"/>
<proteinExistence type="predicted"/>
<reference evidence="1 2" key="1">
    <citation type="submission" date="2018-03" db="EMBL/GenBank/DDBJ databases">
        <title>Genomic Encyclopedia of Archaeal and Bacterial Type Strains, Phase II (KMG-II): from individual species to whole genera.</title>
        <authorList>
            <person name="Goeker M."/>
        </authorList>
    </citation>
    <scope>NUCLEOTIDE SEQUENCE [LARGE SCALE GENOMIC DNA]</scope>
    <source>
        <strain evidence="1 2">DSM 25027</strain>
    </source>
</reference>
<accession>A0A2T0MBU9</accession>